<dbReference type="InterPro" id="IPR016187">
    <property type="entry name" value="CTDL_fold"/>
</dbReference>
<dbReference type="GO" id="GO:0005540">
    <property type="term" value="F:hyaluronic acid binding"/>
    <property type="evidence" value="ECO:0007669"/>
    <property type="project" value="InterPro"/>
</dbReference>
<dbReference type="SMART" id="SM00445">
    <property type="entry name" value="LINK"/>
    <property type="match status" value="1"/>
</dbReference>
<dbReference type="AlphaFoldDB" id="A0AAJ7SUK4"/>
<dbReference type="InterPro" id="IPR043210">
    <property type="entry name" value="CD44_antigen-like"/>
</dbReference>
<evidence type="ECO:0000313" key="13">
    <source>
        <dbReference type="Proteomes" id="UP001318040"/>
    </source>
</evidence>
<evidence type="ECO:0000256" key="10">
    <source>
        <dbReference type="SAM" id="MobiDB-lite"/>
    </source>
</evidence>
<evidence type="ECO:0000259" key="12">
    <source>
        <dbReference type="PROSITE" id="PS50963"/>
    </source>
</evidence>
<sequence length="436" mass="47506">MRLLLLCLSCAVSTSLFVGCSGQAVNGSITLSAPSLVKLGLFQTGQNNLTFGEANEWCQRYGEQKNVSVNLATMEQLNASIRAGFQTCQYGWVASTQLAMPRNTSSDKCGNGGVGAITKGPCFSNSVFCKPNFVVQKGVFLHITKKAIFYKNVSQVCLSVLAGSVPATFAQVQDALLVEHHCWEGWIDEGKRNGFRWNASHAYCYPQIIAPISNYLPNVICYNEGLKYGIYQELLDSSVPNNEAQNSCAKWGASLANEGHVEGARELGFTTTIDGWIAGAKVVTVDFVNGTNVTAIVQAPCINNASLEATAFCHSWNISNTEGPPDKTWVKIVMGSILATIFVIMLASTFCNKGFCKKPEPTTVYDPDNSYPQLRDTKLPVDNKVKLLHHDLRPYCIGDLPPPPAGHSSVIRSQLNSQRQRPQPPAGMYDNIAYED</sequence>
<keyword evidence="13" id="KW-1185">Reference proteome</keyword>
<feature type="domain" description="Link" evidence="12">
    <location>
        <begin position="226"/>
        <end position="315"/>
    </location>
</feature>
<keyword evidence="7" id="KW-0675">Receptor</keyword>
<evidence type="ECO:0000256" key="6">
    <source>
        <dbReference type="ARBA" id="ARBA00023157"/>
    </source>
</evidence>
<evidence type="ECO:0000256" key="5">
    <source>
        <dbReference type="ARBA" id="ARBA00023136"/>
    </source>
</evidence>
<feature type="region of interest" description="Disordered" evidence="10">
    <location>
        <begin position="406"/>
        <end position="436"/>
    </location>
</feature>
<dbReference type="GO" id="GO:0005886">
    <property type="term" value="C:plasma membrane"/>
    <property type="evidence" value="ECO:0007669"/>
    <property type="project" value="TreeGrafter"/>
</dbReference>
<keyword evidence="8" id="KW-0325">Glycoprotein</keyword>
<dbReference type="PANTHER" id="PTHR10225:SF5">
    <property type="entry name" value="C-TYPE LECTIN DOMAIN-CONTAINING PROTEIN"/>
    <property type="match status" value="1"/>
</dbReference>
<dbReference type="PROSITE" id="PS51257">
    <property type="entry name" value="PROKAR_LIPOPROTEIN"/>
    <property type="match status" value="1"/>
</dbReference>
<dbReference type="SUPFAM" id="SSF56436">
    <property type="entry name" value="C-type lectin-like"/>
    <property type="match status" value="2"/>
</dbReference>
<keyword evidence="3 11" id="KW-0732">Signal</keyword>
<evidence type="ECO:0000256" key="9">
    <source>
        <dbReference type="PROSITE-ProRule" id="PRU00323"/>
    </source>
</evidence>
<organism evidence="13 14">
    <name type="scientific">Petromyzon marinus</name>
    <name type="common">Sea lamprey</name>
    <dbReference type="NCBI Taxonomy" id="7757"/>
    <lineage>
        <taxon>Eukaryota</taxon>
        <taxon>Metazoa</taxon>
        <taxon>Chordata</taxon>
        <taxon>Craniata</taxon>
        <taxon>Vertebrata</taxon>
        <taxon>Cyclostomata</taxon>
        <taxon>Hyperoartia</taxon>
        <taxon>Petromyzontiformes</taxon>
        <taxon>Petromyzontidae</taxon>
        <taxon>Petromyzon</taxon>
    </lineage>
</organism>
<feature type="domain" description="Link" evidence="12">
    <location>
        <begin position="36"/>
        <end position="131"/>
    </location>
</feature>
<evidence type="ECO:0000256" key="7">
    <source>
        <dbReference type="ARBA" id="ARBA00023170"/>
    </source>
</evidence>
<protein>
    <submittedName>
        <fullName evidence="14">Uncharacterized protein LOC116939997</fullName>
    </submittedName>
</protein>
<dbReference type="KEGG" id="pmrn:116939997"/>
<reference evidence="14" key="1">
    <citation type="submission" date="2025-08" db="UniProtKB">
        <authorList>
            <consortium name="RefSeq"/>
        </authorList>
    </citation>
    <scope>IDENTIFICATION</scope>
    <source>
        <tissue evidence="14">Sperm</tissue>
    </source>
</reference>
<feature type="compositionally biased region" description="Polar residues" evidence="10">
    <location>
        <begin position="410"/>
        <end position="421"/>
    </location>
</feature>
<dbReference type="PANTHER" id="PTHR10225">
    <property type="entry name" value="HYALURONAN RECEPTOR"/>
    <property type="match status" value="1"/>
</dbReference>
<keyword evidence="2" id="KW-0812">Transmembrane</keyword>
<dbReference type="GO" id="GO:0007155">
    <property type="term" value="P:cell adhesion"/>
    <property type="evidence" value="ECO:0007669"/>
    <property type="project" value="InterPro"/>
</dbReference>
<dbReference type="InterPro" id="IPR016186">
    <property type="entry name" value="C-type_lectin-like/link_sf"/>
</dbReference>
<feature type="signal peptide" evidence="11">
    <location>
        <begin position="1"/>
        <end position="22"/>
    </location>
</feature>
<dbReference type="PROSITE" id="PS50963">
    <property type="entry name" value="LINK_2"/>
    <property type="match status" value="2"/>
</dbReference>
<evidence type="ECO:0000256" key="8">
    <source>
        <dbReference type="ARBA" id="ARBA00023180"/>
    </source>
</evidence>
<proteinExistence type="predicted"/>
<evidence type="ECO:0000256" key="3">
    <source>
        <dbReference type="ARBA" id="ARBA00022729"/>
    </source>
</evidence>
<evidence type="ECO:0000256" key="2">
    <source>
        <dbReference type="ARBA" id="ARBA00022692"/>
    </source>
</evidence>
<keyword evidence="5" id="KW-0472">Membrane</keyword>
<feature type="chain" id="PRO_5042495414" evidence="11">
    <location>
        <begin position="23"/>
        <end position="436"/>
    </location>
</feature>
<dbReference type="Gene3D" id="3.10.100.10">
    <property type="entry name" value="Mannose-Binding Protein A, subunit A"/>
    <property type="match status" value="1"/>
</dbReference>
<comment type="subcellular location">
    <subcellularLocation>
        <location evidence="1">Membrane</location>
        <topology evidence="1">Single-pass membrane protein</topology>
    </subcellularLocation>
</comment>
<gene>
    <name evidence="14" type="primary">LOC116939997</name>
</gene>
<evidence type="ECO:0000256" key="1">
    <source>
        <dbReference type="ARBA" id="ARBA00004167"/>
    </source>
</evidence>
<dbReference type="InterPro" id="IPR000538">
    <property type="entry name" value="Link_dom"/>
</dbReference>
<evidence type="ECO:0000313" key="14">
    <source>
        <dbReference type="RefSeq" id="XP_032805065.1"/>
    </source>
</evidence>
<dbReference type="GO" id="GO:0004888">
    <property type="term" value="F:transmembrane signaling receptor activity"/>
    <property type="evidence" value="ECO:0007669"/>
    <property type="project" value="TreeGrafter"/>
</dbReference>
<dbReference type="Proteomes" id="UP001318040">
    <property type="component" value="Chromosome 7"/>
</dbReference>
<keyword evidence="6 9" id="KW-1015">Disulfide bond</keyword>
<dbReference type="RefSeq" id="XP_032805065.1">
    <property type="nucleotide sequence ID" value="XM_032949174.1"/>
</dbReference>
<feature type="disulfide bond" evidence="9">
    <location>
        <begin position="88"/>
        <end position="109"/>
    </location>
</feature>
<evidence type="ECO:0000256" key="11">
    <source>
        <dbReference type="SAM" id="SignalP"/>
    </source>
</evidence>
<name>A0AAJ7SUK4_PETMA</name>
<keyword evidence="4" id="KW-1133">Transmembrane helix</keyword>
<dbReference type="Pfam" id="PF00193">
    <property type="entry name" value="Xlink"/>
    <property type="match status" value="1"/>
</dbReference>
<comment type="caution">
    <text evidence="9">Lacks conserved residue(s) required for the propagation of feature annotation.</text>
</comment>
<accession>A0AAJ7SUK4</accession>
<evidence type="ECO:0000256" key="4">
    <source>
        <dbReference type="ARBA" id="ARBA00022989"/>
    </source>
</evidence>